<dbReference type="GO" id="GO:0008320">
    <property type="term" value="F:protein transmembrane transporter activity"/>
    <property type="evidence" value="ECO:0007669"/>
    <property type="project" value="UniProtKB-UniRule"/>
</dbReference>
<evidence type="ECO:0000256" key="9">
    <source>
        <dbReference type="RuleBase" id="RU367038"/>
    </source>
</evidence>
<protein>
    <recommendedName>
        <fullName evidence="3 9">Mitochondrial import inner membrane translocase subunit TIM22</fullName>
    </recommendedName>
</protein>
<accession>A0A1Y1V5A9</accession>
<evidence type="ECO:0000256" key="6">
    <source>
        <dbReference type="ARBA" id="ARBA00022989"/>
    </source>
</evidence>
<comment type="similarity">
    <text evidence="2 9">Belongs to the Tim17/Tim22/Tim23 family.</text>
</comment>
<evidence type="ECO:0000256" key="7">
    <source>
        <dbReference type="ARBA" id="ARBA00023128"/>
    </source>
</evidence>
<keyword evidence="8" id="KW-0472">Membrane</keyword>
<comment type="function">
    <text evidence="9">Essential core component of the TIM22 complex, a complex that mediates the import and insertion of multi-pass transmembrane proteins into the mitochondrial inner membrane. In the TIM22 complex, it constitutes the voltage-activated and signal-gated channel. Forms a twin-pore translocase that uses the membrane potential as external driving force in 2 voltage-dependent steps.</text>
</comment>
<keyword evidence="6" id="KW-1133">Transmembrane helix</keyword>
<gene>
    <name evidence="10" type="ORF">BCR36DRAFT_584728</name>
</gene>
<keyword evidence="9" id="KW-0653">Protein transport</keyword>
<keyword evidence="7 9" id="KW-0496">Mitochondrion</keyword>
<reference evidence="10 11" key="1">
    <citation type="submission" date="2016-08" db="EMBL/GenBank/DDBJ databases">
        <title>Genomes of anaerobic fungi encode conserved fungal cellulosomes for biomass hydrolysis.</title>
        <authorList>
            <consortium name="DOE Joint Genome Institute"/>
            <person name="Haitjema C.H."/>
            <person name="Gilmore S.P."/>
            <person name="Henske J.K."/>
            <person name="Solomon K.V."/>
            <person name="De Groot R."/>
            <person name="Kuo A."/>
            <person name="Mondo S.J."/>
            <person name="Salamov A.A."/>
            <person name="Labutti K."/>
            <person name="Zhao Z."/>
            <person name="Chiniquy J."/>
            <person name="Barry K."/>
            <person name="Brewer H.M."/>
            <person name="Purvine S.O."/>
            <person name="Wright A.T."/>
            <person name="Boxma B."/>
            <person name="Van Alen T."/>
            <person name="Hackstein J.H."/>
            <person name="Baker S.E."/>
            <person name="Grigoriev I.V."/>
            <person name="O'Malley M.A."/>
        </authorList>
    </citation>
    <scope>NUCLEOTIDE SEQUENCE [LARGE SCALE GENOMIC DNA]</scope>
    <source>
        <strain evidence="11">finn</strain>
    </source>
</reference>
<comment type="subcellular location">
    <subcellularLocation>
        <location evidence="1 9">Mitochondrion inner membrane</location>
        <topology evidence="1 9">Multi-pass membrane protein</topology>
    </subcellularLocation>
</comment>
<dbReference type="STRING" id="1754191.A0A1Y1V5A9"/>
<comment type="caution">
    <text evidence="10">The sequence shown here is derived from an EMBL/GenBank/DDBJ whole genome shotgun (WGS) entry which is preliminary data.</text>
</comment>
<dbReference type="AlphaFoldDB" id="A0A1Y1V5A9"/>
<keyword evidence="11" id="KW-1185">Reference proteome</keyword>
<keyword evidence="9" id="KW-0813">Transport</keyword>
<dbReference type="GO" id="GO:0030943">
    <property type="term" value="F:mitochondrion targeting sequence binding"/>
    <property type="evidence" value="ECO:0007669"/>
    <property type="project" value="EnsemblFungi"/>
</dbReference>
<evidence type="ECO:0000256" key="8">
    <source>
        <dbReference type="ARBA" id="ARBA00023136"/>
    </source>
</evidence>
<dbReference type="InterPro" id="IPR039175">
    <property type="entry name" value="TIM22"/>
</dbReference>
<proteinExistence type="inferred from homology"/>
<evidence type="ECO:0000313" key="11">
    <source>
        <dbReference type="Proteomes" id="UP000193719"/>
    </source>
</evidence>
<dbReference type="Pfam" id="PF02466">
    <property type="entry name" value="Tim17"/>
    <property type="match status" value="1"/>
</dbReference>
<dbReference type="EMBL" id="MCFH01000030">
    <property type="protein sequence ID" value="ORX47623.1"/>
    <property type="molecule type" value="Genomic_DNA"/>
</dbReference>
<keyword evidence="4" id="KW-0812">Transmembrane</keyword>
<dbReference type="Proteomes" id="UP000193719">
    <property type="component" value="Unassembled WGS sequence"/>
</dbReference>
<evidence type="ECO:0000256" key="5">
    <source>
        <dbReference type="ARBA" id="ARBA00022792"/>
    </source>
</evidence>
<sequence length="151" mass="16028">MNSLGMTSEQHPHQQRLQKMLESCAFKTATSGIMGIGMGGVFGLVMSSIDWSVTEEEIKMTTKQQIKHSAKQMGSRSLAMAKSFALIGAMFSGSECVVESYRGKKDAYNGIAAGCIAGGALAVKGGPRAMLSGCVGFAAFSGFIDYYMRSK</sequence>
<dbReference type="GO" id="GO:0045039">
    <property type="term" value="P:protein insertion into mitochondrial inner membrane"/>
    <property type="evidence" value="ECO:0007669"/>
    <property type="project" value="UniProtKB-UniRule"/>
</dbReference>
<evidence type="ECO:0000256" key="2">
    <source>
        <dbReference type="ARBA" id="ARBA00008444"/>
    </source>
</evidence>
<dbReference type="OrthoDB" id="75343at2759"/>
<dbReference type="GO" id="GO:0005198">
    <property type="term" value="F:structural molecule activity"/>
    <property type="evidence" value="ECO:0007669"/>
    <property type="project" value="EnsemblFungi"/>
</dbReference>
<dbReference type="PANTHER" id="PTHR14110:SF0">
    <property type="entry name" value="MITOCHONDRIAL IMPORT INNER MEMBRANE TRANSLOCASE SUBUNIT TIM22"/>
    <property type="match status" value="1"/>
</dbReference>
<reference evidence="10 11" key="2">
    <citation type="submission" date="2016-08" db="EMBL/GenBank/DDBJ databases">
        <title>Pervasive Adenine N6-methylation of Active Genes in Fungi.</title>
        <authorList>
            <consortium name="DOE Joint Genome Institute"/>
            <person name="Mondo S.J."/>
            <person name="Dannebaum R.O."/>
            <person name="Kuo R.C."/>
            <person name="Labutti K."/>
            <person name="Haridas S."/>
            <person name="Kuo A."/>
            <person name="Salamov A."/>
            <person name="Ahrendt S.R."/>
            <person name="Lipzen A."/>
            <person name="Sullivan W."/>
            <person name="Andreopoulos W.B."/>
            <person name="Clum A."/>
            <person name="Lindquist E."/>
            <person name="Daum C."/>
            <person name="Ramamoorthy G.K."/>
            <person name="Gryganskyi A."/>
            <person name="Culley D."/>
            <person name="Magnuson J.K."/>
            <person name="James T.Y."/>
            <person name="O'Malley M.A."/>
            <person name="Stajich J.E."/>
            <person name="Spatafora J.W."/>
            <person name="Visel A."/>
            <person name="Grigoriev I.V."/>
        </authorList>
    </citation>
    <scope>NUCLEOTIDE SEQUENCE [LARGE SCALE GENOMIC DNA]</scope>
    <source>
        <strain evidence="11">finn</strain>
    </source>
</reference>
<name>A0A1Y1V5A9_9FUNG</name>
<comment type="subunit">
    <text evidence="9">Component of the TIM22 complex.</text>
</comment>
<evidence type="ECO:0000256" key="1">
    <source>
        <dbReference type="ARBA" id="ARBA00004448"/>
    </source>
</evidence>
<dbReference type="PANTHER" id="PTHR14110">
    <property type="entry name" value="MITOCHONDRIAL IMPORT INNER MEMBRANE TRANSLOCASE SUBUNIT TIM22"/>
    <property type="match status" value="1"/>
</dbReference>
<keyword evidence="9" id="KW-0811">Translocation</keyword>
<evidence type="ECO:0000256" key="3">
    <source>
        <dbReference type="ARBA" id="ARBA00020722"/>
    </source>
</evidence>
<keyword evidence="5 9" id="KW-0999">Mitochondrion inner membrane</keyword>
<evidence type="ECO:0000313" key="10">
    <source>
        <dbReference type="EMBL" id="ORX47623.1"/>
    </source>
</evidence>
<organism evidence="10 11">
    <name type="scientific">Piromyces finnis</name>
    <dbReference type="NCBI Taxonomy" id="1754191"/>
    <lineage>
        <taxon>Eukaryota</taxon>
        <taxon>Fungi</taxon>
        <taxon>Fungi incertae sedis</taxon>
        <taxon>Chytridiomycota</taxon>
        <taxon>Chytridiomycota incertae sedis</taxon>
        <taxon>Neocallimastigomycetes</taxon>
        <taxon>Neocallimastigales</taxon>
        <taxon>Neocallimastigaceae</taxon>
        <taxon>Piromyces</taxon>
    </lineage>
</organism>
<dbReference type="GO" id="GO:0042721">
    <property type="term" value="C:TIM22 mitochondrial import inner membrane insertion complex"/>
    <property type="evidence" value="ECO:0007669"/>
    <property type="project" value="UniProtKB-UniRule"/>
</dbReference>
<evidence type="ECO:0000256" key="4">
    <source>
        <dbReference type="ARBA" id="ARBA00022692"/>
    </source>
</evidence>